<evidence type="ECO:0000313" key="6">
    <source>
        <dbReference type="Proteomes" id="UP000183038"/>
    </source>
</evidence>
<organism evidence="5 6">
    <name type="scientific">Maribacter dokdonensis</name>
    <dbReference type="NCBI Taxonomy" id="320912"/>
    <lineage>
        <taxon>Bacteria</taxon>
        <taxon>Pseudomonadati</taxon>
        <taxon>Bacteroidota</taxon>
        <taxon>Flavobacteriia</taxon>
        <taxon>Flavobacteriales</taxon>
        <taxon>Flavobacteriaceae</taxon>
        <taxon>Maribacter</taxon>
    </lineage>
</organism>
<dbReference type="InterPro" id="IPR036942">
    <property type="entry name" value="Beta-barrel_TonB_sf"/>
</dbReference>
<accession>A0A1H4V4D0</accession>
<dbReference type="PANTHER" id="PTHR40980:SF3">
    <property type="entry name" value="TONB-DEPENDENT RECEPTOR-LIKE BETA-BARREL DOMAIN-CONTAINING PROTEIN"/>
    <property type="match status" value="1"/>
</dbReference>
<keyword evidence="2" id="KW-0472">Membrane</keyword>
<dbReference type="SUPFAM" id="SSF56935">
    <property type="entry name" value="Porins"/>
    <property type="match status" value="1"/>
</dbReference>
<feature type="non-terminal residue" evidence="5">
    <location>
        <position position="1"/>
    </location>
</feature>
<dbReference type="InterPro" id="IPR041700">
    <property type="entry name" value="OMP_b-brl_3"/>
</dbReference>
<dbReference type="PANTHER" id="PTHR40980">
    <property type="entry name" value="PLUG DOMAIN-CONTAINING PROTEIN"/>
    <property type="match status" value="1"/>
</dbReference>
<evidence type="ECO:0000259" key="4">
    <source>
        <dbReference type="Pfam" id="PF14905"/>
    </source>
</evidence>
<dbReference type="Pfam" id="PF13620">
    <property type="entry name" value="CarboxypepD_reg"/>
    <property type="match status" value="1"/>
</dbReference>
<dbReference type="SUPFAM" id="SSF49464">
    <property type="entry name" value="Carboxypeptidase regulatory domain-like"/>
    <property type="match status" value="1"/>
</dbReference>
<sequence length="800" mass="90584">GLLLALMLISGGQVLHAQNGLLTGNVYDENEEVMPFANVLLLQQQDSIMVKGLTTDEQGHFTMEGIPIGNYLLNISLLGYEPYFRPISVIDSKEIFIETNQLKMMNQQLDGVQVVGRKSLYQQKSDRLILNVGSLHTFSGNNALQVLQKAPGVILQENSNSITLNNKGEVLIMINDRISRVPQGALIQQLKGMRSENIDRIELIHQPGAKYDANNAAGIIHIVLKENSIYGMSGNASLTVGVGEREKFSGSADLNYRNERLNIYGNMTSFQNKSPMWSVNHFRDYEFEGDQYYYENRLNFTDPTFNSLGFNLGADYEIDKNNIVGAVFGYSKNNMSGVDFTSESNGTVNQISNTDSQFLMDMDNPNQNTFFNLNYFRKLNPNSSINIDIDRVALVVRNFSGLTFVDSPVGPEMIQADRNSSFEIYTVKADYERKTENGSKLETGVKGTFNNSNTISQRRTRDAGVWSENDSFQMNDDIKETIFGAYASYLKKWDEKWESDLGLRLEHYNYGLTDVSGNNDFAVTYTNLFPVLRTSYAIDSLNALTLSFNRRIERPAFMNIAGFNLLIDPSLFVTSNTRIRSSFTNALRLAYQLRSFLVTIEVNTTKGAISFYNTVDKQQNLQTSTPINFDSMSGLLITMSIPIKIGKIWKMNWNLDGAYKKVKDASNRPLPFEKGIFSVTAQLTNVFELGNSWSANIDGRYMSPFISGDQVQYLRHFINFGISKKFRNESSLTFSVQDITASSGIMDWEYDQPELGIRTYGDNDFSERVFQLTYSFPFGNQKVREKRKRVTGSKEERDRM</sequence>
<dbReference type="RefSeq" id="WP_139254443.1">
    <property type="nucleotide sequence ID" value="NZ_FNTB01000001.1"/>
</dbReference>
<dbReference type="Gene3D" id="2.60.40.1120">
    <property type="entry name" value="Carboxypeptidase-like, regulatory domain"/>
    <property type="match status" value="1"/>
</dbReference>
<evidence type="ECO:0000256" key="3">
    <source>
        <dbReference type="ARBA" id="ARBA00023237"/>
    </source>
</evidence>
<dbReference type="InterPro" id="IPR008969">
    <property type="entry name" value="CarboxyPept-like_regulatory"/>
</dbReference>
<dbReference type="GO" id="GO:0009279">
    <property type="term" value="C:cell outer membrane"/>
    <property type="evidence" value="ECO:0007669"/>
    <property type="project" value="UniProtKB-SubCell"/>
</dbReference>
<evidence type="ECO:0000313" key="5">
    <source>
        <dbReference type="EMBL" id="SEC75381.1"/>
    </source>
</evidence>
<comment type="subcellular location">
    <subcellularLocation>
        <location evidence="1">Cell outer membrane</location>
    </subcellularLocation>
</comment>
<dbReference type="Gene3D" id="2.170.130.10">
    <property type="entry name" value="TonB-dependent receptor, plug domain"/>
    <property type="match status" value="1"/>
</dbReference>
<evidence type="ECO:0000256" key="2">
    <source>
        <dbReference type="ARBA" id="ARBA00023136"/>
    </source>
</evidence>
<name>A0A1H4V4D0_9FLAO</name>
<protein>
    <submittedName>
        <fullName evidence="5">Outer membrane receptor proteins, mostly Fe transport</fullName>
    </submittedName>
</protein>
<keyword evidence="3" id="KW-0998">Cell outer membrane</keyword>
<dbReference type="AlphaFoldDB" id="A0A1H4V4D0"/>
<keyword evidence="5" id="KW-0675">Receptor</keyword>
<dbReference type="Gene3D" id="2.40.170.20">
    <property type="entry name" value="TonB-dependent receptor, beta-barrel domain"/>
    <property type="match status" value="1"/>
</dbReference>
<proteinExistence type="predicted"/>
<feature type="domain" description="Outer membrane protein beta-barrel" evidence="4">
    <location>
        <begin position="415"/>
        <end position="773"/>
    </location>
</feature>
<evidence type="ECO:0000256" key="1">
    <source>
        <dbReference type="ARBA" id="ARBA00004442"/>
    </source>
</evidence>
<dbReference type="OrthoDB" id="8764943at2"/>
<gene>
    <name evidence="5" type="ORF">SAMN05192540_3999</name>
</gene>
<dbReference type="Proteomes" id="UP000183038">
    <property type="component" value="Unassembled WGS sequence"/>
</dbReference>
<dbReference type="EMBL" id="FNTB01000001">
    <property type="protein sequence ID" value="SEC75381.1"/>
    <property type="molecule type" value="Genomic_DNA"/>
</dbReference>
<dbReference type="Pfam" id="PF14905">
    <property type="entry name" value="OMP_b-brl_3"/>
    <property type="match status" value="1"/>
</dbReference>
<dbReference type="InterPro" id="IPR037066">
    <property type="entry name" value="Plug_dom_sf"/>
</dbReference>
<reference evidence="5 6" key="1">
    <citation type="submission" date="2016-10" db="EMBL/GenBank/DDBJ databases">
        <authorList>
            <person name="de Groot N.N."/>
        </authorList>
    </citation>
    <scope>NUCLEOTIDE SEQUENCE [LARGE SCALE GENOMIC DNA]</scope>
    <source>
        <strain evidence="5 6">MAR_2009_71</strain>
    </source>
</reference>